<feature type="transmembrane region" description="Helical" evidence="1">
    <location>
        <begin position="104"/>
        <end position="121"/>
    </location>
</feature>
<evidence type="ECO:0000259" key="3">
    <source>
        <dbReference type="SMART" id="SM00014"/>
    </source>
</evidence>
<protein>
    <submittedName>
        <fullName evidence="4">PAP2 superfamily protein</fullName>
    </submittedName>
</protein>
<gene>
    <name evidence="4" type="ORF">LV89_04588</name>
</gene>
<sequence length="243" mass="26503">MKKIILATVLSLCTLTSNFAQDHNHDSTFRKAPFKNYILPLVLIGGGLTIDNADFKTKQLKFRNENFMSFHNNLDDLIQFGPHAAVFGLDWIGVKSKHGFNDKLGLMLVGGVITLGTVIILKETTKQWRPDGSANNSFPSGHTANAFFGATILAEEYANESVWYAVGGYTLATATGVFRVLNNRHWASDVLVGAGIGIVSGKIAYAVYPWLKEKIGGKGKNKNISLVPTYDGYAMGGNLRIAF</sequence>
<dbReference type="Gene3D" id="1.20.144.10">
    <property type="entry name" value="Phosphatidic acid phosphatase type 2/haloperoxidase"/>
    <property type="match status" value="1"/>
</dbReference>
<keyword evidence="1" id="KW-1133">Transmembrane helix</keyword>
<feature type="domain" description="Phosphatidic acid phosphatase type 2/haloperoxidase" evidence="3">
    <location>
        <begin position="104"/>
        <end position="205"/>
    </location>
</feature>
<accession>A0A316DG02</accession>
<evidence type="ECO:0000256" key="2">
    <source>
        <dbReference type="SAM" id="SignalP"/>
    </source>
</evidence>
<dbReference type="AlphaFoldDB" id="A0A316DG02"/>
<feature type="transmembrane region" description="Helical" evidence="1">
    <location>
        <begin position="190"/>
        <end position="211"/>
    </location>
</feature>
<dbReference type="RefSeq" id="WP_109745235.1">
    <property type="nucleotide sequence ID" value="NZ_QGGO01000039.1"/>
</dbReference>
<dbReference type="SMART" id="SM00014">
    <property type="entry name" value="acidPPc"/>
    <property type="match status" value="1"/>
</dbReference>
<dbReference type="EMBL" id="QGGO01000039">
    <property type="protein sequence ID" value="PWK17034.1"/>
    <property type="molecule type" value="Genomic_DNA"/>
</dbReference>
<keyword evidence="5" id="KW-1185">Reference proteome</keyword>
<keyword evidence="1" id="KW-0812">Transmembrane</keyword>
<proteinExistence type="predicted"/>
<feature type="signal peptide" evidence="2">
    <location>
        <begin position="1"/>
        <end position="20"/>
    </location>
</feature>
<comment type="caution">
    <text evidence="4">The sequence shown here is derived from an EMBL/GenBank/DDBJ whole genome shotgun (WGS) entry which is preliminary data.</text>
</comment>
<keyword evidence="2" id="KW-0732">Signal</keyword>
<reference evidence="4 5" key="1">
    <citation type="submission" date="2018-05" db="EMBL/GenBank/DDBJ databases">
        <title>Genomic Encyclopedia of Archaeal and Bacterial Type Strains, Phase II (KMG-II): from individual species to whole genera.</title>
        <authorList>
            <person name="Goeker M."/>
        </authorList>
    </citation>
    <scope>NUCLEOTIDE SEQUENCE [LARGE SCALE GENOMIC DNA]</scope>
    <source>
        <strain evidence="4 5">DSM 22214</strain>
    </source>
</reference>
<dbReference type="SUPFAM" id="SSF48317">
    <property type="entry name" value="Acid phosphatase/Vanadium-dependent haloperoxidase"/>
    <property type="match status" value="1"/>
</dbReference>
<evidence type="ECO:0000313" key="4">
    <source>
        <dbReference type="EMBL" id="PWK17034.1"/>
    </source>
</evidence>
<name>A0A316DG02_9BACT</name>
<dbReference type="PANTHER" id="PTHR14969:SF13">
    <property type="entry name" value="AT30094P"/>
    <property type="match status" value="1"/>
</dbReference>
<evidence type="ECO:0000256" key="1">
    <source>
        <dbReference type="SAM" id="Phobius"/>
    </source>
</evidence>
<dbReference type="InterPro" id="IPR000326">
    <property type="entry name" value="PAP2/HPO"/>
</dbReference>
<dbReference type="Proteomes" id="UP000245489">
    <property type="component" value="Unassembled WGS sequence"/>
</dbReference>
<dbReference type="InterPro" id="IPR036938">
    <property type="entry name" value="PAP2/HPO_sf"/>
</dbReference>
<dbReference type="Pfam" id="PF01569">
    <property type="entry name" value="PAP2"/>
    <property type="match status" value="1"/>
</dbReference>
<keyword evidence="1" id="KW-0472">Membrane</keyword>
<dbReference type="OrthoDB" id="9773582at2"/>
<dbReference type="CDD" id="cd03394">
    <property type="entry name" value="PAP2_like_5"/>
    <property type="match status" value="1"/>
</dbReference>
<organism evidence="4 5">
    <name type="scientific">Arcicella aurantiaca</name>
    <dbReference type="NCBI Taxonomy" id="591202"/>
    <lineage>
        <taxon>Bacteria</taxon>
        <taxon>Pseudomonadati</taxon>
        <taxon>Bacteroidota</taxon>
        <taxon>Cytophagia</taxon>
        <taxon>Cytophagales</taxon>
        <taxon>Flectobacillaceae</taxon>
        <taxon>Arcicella</taxon>
    </lineage>
</organism>
<evidence type="ECO:0000313" key="5">
    <source>
        <dbReference type="Proteomes" id="UP000245489"/>
    </source>
</evidence>
<feature type="chain" id="PRO_5016392917" evidence="2">
    <location>
        <begin position="21"/>
        <end position="243"/>
    </location>
</feature>
<dbReference type="PANTHER" id="PTHR14969">
    <property type="entry name" value="SPHINGOSINE-1-PHOSPHATE PHOSPHOHYDROLASE"/>
    <property type="match status" value="1"/>
</dbReference>